<gene>
    <name evidence="1" type="ORF">MNBD_ALPHA11-504</name>
</gene>
<dbReference type="InterPro" id="IPR010323">
    <property type="entry name" value="DUF924"/>
</dbReference>
<dbReference type="EMBL" id="UOEQ01000114">
    <property type="protein sequence ID" value="VAW16819.1"/>
    <property type="molecule type" value="Genomic_DNA"/>
</dbReference>
<feature type="non-terminal residue" evidence="1">
    <location>
        <position position="122"/>
    </location>
</feature>
<dbReference type="InterPro" id="IPR011990">
    <property type="entry name" value="TPR-like_helical_dom_sf"/>
</dbReference>
<dbReference type="Gene3D" id="1.25.40.10">
    <property type="entry name" value="Tetratricopeptide repeat domain"/>
    <property type="match status" value="1"/>
</dbReference>
<dbReference type="AlphaFoldDB" id="A0A3B0TXH4"/>
<accession>A0A3B0TXH4</accession>
<name>A0A3B0TXH4_9ZZZZ</name>
<reference evidence="1" key="1">
    <citation type="submission" date="2018-06" db="EMBL/GenBank/DDBJ databases">
        <authorList>
            <person name="Zhirakovskaya E."/>
        </authorList>
    </citation>
    <scope>NUCLEOTIDE SEQUENCE</scope>
</reference>
<dbReference type="Pfam" id="PF06041">
    <property type="entry name" value="DUF924"/>
    <property type="match status" value="1"/>
</dbReference>
<protein>
    <recommendedName>
        <fullName evidence="2">Transmembrane protein</fullName>
    </recommendedName>
</protein>
<evidence type="ECO:0000313" key="1">
    <source>
        <dbReference type="EMBL" id="VAW16819.1"/>
    </source>
</evidence>
<dbReference type="SUPFAM" id="SSF48452">
    <property type="entry name" value="TPR-like"/>
    <property type="match status" value="1"/>
</dbReference>
<proteinExistence type="predicted"/>
<organism evidence="1">
    <name type="scientific">hydrothermal vent metagenome</name>
    <dbReference type="NCBI Taxonomy" id="652676"/>
    <lineage>
        <taxon>unclassified sequences</taxon>
        <taxon>metagenomes</taxon>
        <taxon>ecological metagenomes</taxon>
    </lineage>
</organism>
<sequence length="122" mass="14334">MLNWDEVIKFWFEDHDQKDWYGSTDEFDQLLHEKFFDLHGQVCAGEASHWRKNPLGRVAEIIILDQFSRQFFRGKAKAFAYDGMALVLAQELVATGDDKTLTIDQRSFAYMPYMHSESLKIH</sequence>
<dbReference type="Gene3D" id="1.20.58.320">
    <property type="entry name" value="TPR-like"/>
    <property type="match status" value="1"/>
</dbReference>
<evidence type="ECO:0008006" key="2">
    <source>
        <dbReference type="Google" id="ProtNLM"/>
    </source>
</evidence>